<keyword evidence="2" id="KW-0732">Signal</keyword>
<evidence type="ECO:0000313" key="4">
    <source>
        <dbReference type="WBParaSite" id="SMUV_0000443201-mRNA-1"/>
    </source>
</evidence>
<evidence type="ECO:0000256" key="2">
    <source>
        <dbReference type="SAM" id="SignalP"/>
    </source>
</evidence>
<organism evidence="3 4">
    <name type="scientific">Syphacia muris</name>
    <dbReference type="NCBI Taxonomy" id="451379"/>
    <lineage>
        <taxon>Eukaryota</taxon>
        <taxon>Metazoa</taxon>
        <taxon>Ecdysozoa</taxon>
        <taxon>Nematoda</taxon>
        <taxon>Chromadorea</taxon>
        <taxon>Rhabditida</taxon>
        <taxon>Spirurina</taxon>
        <taxon>Oxyuridomorpha</taxon>
        <taxon>Oxyuroidea</taxon>
        <taxon>Oxyuridae</taxon>
        <taxon>Syphacia</taxon>
    </lineage>
</organism>
<accession>A0A0N5AJ15</accession>
<evidence type="ECO:0000313" key="3">
    <source>
        <dbReference type="Proteomes" id="UP000046393"/>
    </source>
</evidence>
<name>A0A0N5AJ15_9BILA</name>
<dbReference type="WBParaSite" id="SMUV_0000443201-mRNA-1">
    <property type="protein sequence ID" value="SMUV_0000443201-mRNA-1"/>
    <property type="gene ID" value="SMUV_0000443201"/>
</dbReference>
<reference evidence="4" key="1">
    <citation type="submission" date="2017-02" db="UniProtKB">
        <authorList>
            <consortium name="WormBaseParasite"/>
        </authorList>
    </citation>
    <scope>IDENTIFICATION</scope>
</reference>
<sequence>MHFLLLASFILFSSASPCPLLEAIKGNRLKRQKFGTTVAPKPLFIVKRLGRPPTLLQNPDFKTDDSLKALAQQVSMAMGQQLGLEPNGNFAIATQDIGKDLKQYLGPEILAKPFQLGADQLPSTFSLPPFPENGRQQQQFNSQMGDGTQSLMNGQQQLEITKNLPFM</sequence>
<dbReference type="AlphaFoldDB" id="A0A0N5AJ15"/>
<evidence type="ECO:0000256" key="1">
    <source>
        <dbReference type="SAM" id="MobiDB-lite"/>
    </source>
</evidence>
<feature type="compositionally biased region" description="Polar residues" evidence="1">
    <location>
        <begin position="134"/>
        <end position="157"/>
    </location>
</feature>
<feature type="region of interest" description="Disordered" evidence="1">
    <location>
        <begin position="130"/>
        <end position="157"/>
    </location>
</feature>
<proteinExistence type="predicted"/>
<keyword evidence="3" id="KW-1185">Reference proteome</keyword>
<protein>
    <submittedName>
        <fullName evidence="4">Zasp-like motif domain-containing protein</fullName>
    </submittedName>
</protein>
<dbReference type="Proteomes" id="UP000046393">
    <property type="component" value="Unplaced"/>
</dbReference>
<feature type="signal peptide" evidence="2">
    <location>
        <begin position="1"/>
        <end position="15"/>
    </location>
</feature>
<feature type="chain" id="PRO_5012678195" evidence="2">
    <location>
        <begin position="16"/>
        <end position="167"/>
    </location>
</feature>